<organism evidence="1 2">
    <name type="scientific">Acidianus brierleyi</name>
    <dbReference type="NCBI Taxonomy" id="41673"/>
    <lineage>
        <taxon>Archaea</taxon>
        <taxon>Thermoproteota</taxon>
        <taxon>Thermoprotei</taxon>
        <taxon>Sulfolobales</taxon>
        <taxon>Sulfolobaceae</taxon>
        <taxon>Acidianus</taxon>
    </lineage>
</organism>
<gene>
    <name evidence="1" type="ORF">DFR85_03795</name>
</gene>
<proteinExistence type="predicted"/>
<dbReference type="KEGG" id="abri:DFR85_03795"/>
<dbReference type="EMBL" id="CP029289">
    <property type="protein sequence ID" value="AWR93871.1"/>
    <property type="molecule type" value="Genomic_DNA"/>
</dbReference>
<dbReference type="Proteomes" id="UP000248044">
    <property type="component" value="Chromosome"/>
</dbReference>
<dbReference type="GeneID" id="36831249"/>
<dbReference type="RefSeq" id="WP_110269755.1">
    <property type="nucleotide sequence ID" value="NZ_CP029289.2"/>
</dbReference>
<accession>A0A2U9ICW7</accession>
<keyword evidence="2" id="KW-1185">Reference proteome</keyword>
<reference evidence="1 2" key="1">
    <citation type="submission" date="2018-05" db="EMBL/GenBank/DDBJ databases">
        <title>Complete Genome Sequences of Extremely Thermoacidophilic, Metal-Mobilizing Type-Strain Members of the Archaeal Family Sulfolobaceae: Acidianus brierleyi DSM-1651T, Acidianus sulfidivorans DSM-18786T, Metallosphaera hakonensis DSM-7519T, and Metallosphaera prunae DSM-10039T.</title>
        <authorList>
            <person name="Counts J.A."/>
            <person name="Kelly R.M."/>
        </authorList>
    </citation>
    <scope>NUCLEOTIDE SEQUENCE [LARGE SCALE GENOMIC DNA]</scope>
    <source>
        <strain evidence="1 2">DSM 1651</strain>
    </source>
</reference>
<sequence>MSEISASGFTGVFTVRSFSDPDLYAFAGRLAGLGYSVAQIKLSGSTGYIYIPLDESGAFAKKNLGEIFYQPRTFTVVSDDLGNFQLASGEMMRALKESGSSSIDYAELSISYERVLTLHRTSFEGWDLRGFTISRNLLNSKDYEQISISKVNDDLSRYLITIYNRGDYETIAKIVSMLRPKMDETIDFLDKYIKNLFKVEGEIKGESYGST</sequence>
<dbReference type="OrthoDB" id="41945at2157"/>
<name>A0A2U9ICW7_9CREN</name>
<protein>
    <submittedName>
        <fullName evidence="1">Uncharacterized protein</fullName>
    </submittedName>
</protein>
<evidence type="ECO:0000313" key="2">
    <source>
        <dbReference type="Proteomes" id="UP000248044"/>
    </source>
</evidence>
<dbReference type="AlphaFoldDB" id="A0A2U9ICW7"/>
<evidence type="ECO:0000313" key="1">
    <source>
        <dbReference type="EMBL" id="AWR93871.1"/>
    </source>
</evidence>